<proteinExistence type="predicted"/>
<sequence>MEENMEKKKEGMQPKKKSGKDSDTEPQLLSIGAFNNRGEISDPIIPCTAACIDPAYIIDTNIRRRLRRFLVKTDVLKLRDITRTKFFLYTNQELALEEQDIALYNQRVYEGILEVCKFASRKLSEVESSAFDDMQYKYNDLAGIRANKKLDVRKLKLEIKHQKLYIRIFHIYQQFRYLLKLIEYFDHVSDTCDDISTRGMTTLLDSTPMKHGSYETKTLEAAMDQFIRPCLLQKTYMDPSVWERVS</sequence>
<dbReference type="Proteomes" id="UP000594454">
    <property type="component" value="Chromosome 7"/>
</dbReference>
<feature type="region of interest" description="Disordered" evidence="1">
    <location>
        <begin position="1"/>
        <end position="26"/>
    </location>
</feature>
<dbReference type="InParanoid" id="A0A7R8V6R3"/>
<gene>
    <name evidence="2" type="ORF">HERILL_LOCUS16134</name>
</gene>
<dbReference type="OrthoDB" id="8026454at2759"/>
<evidence type="ECO:0000256" key="1">
    <source>
        <dbReference type="SAM" id="MobiDB-lite"/>
    </source>
</evidence>
<feature type="compositionally biased region" description="Basic and acidic residues" evidence="1">
    <location>
        <begin position="1"/>
        <end position="23"/>
    </location>
</feature>
<keyword evidence="3" id="KW-1185">Reference proteome</keyword>
<protein>
    <submittedName>
        <fullName evidence="2">Uncharacterized protein</fullName>
    </submittedName>
</protein>
<dbReference type="AlphaFoldDB" id="A0A7R8V6R3"/>
<evidence type="ECO:0000313" key="2">
    <source>
        <dbReference type="EMBL" id="CAD7093878.1"/>
    </source>
</evidence>
<organism evidence="2 3">
    <name type="scientific">Hermetia illucens</name>
    <name type="common">Black soldier fly</name>
    <dbReference type="NCBI Taxonomy" id="343691"/>
    <lineage>
        <taxon>Eukaryota</taxon>
        <taxon>Metazoa</taxon>
        <taxon>Ecdysozoa</taxon>
        <taxon>Arthropoda</taxon>
        <taxon>Hexapoda</taxon>
        <taxon>Insecta</taxon>
        <taxon>Pterygota</taxon>
        <taxon>Neoptera</taxon>
        <taxon>Endopterygota</taxon>
        <taxon>Diptera</taxon>
        <taxon>Brachycera</taxon>
        <taxon>Stratiomyomorpha</taxon>
        <taxon>Stratiomyidae</taxon>
        <taxon>Hermetiinae</taxon>
        <taxon>Hermetia</taxon>
    </lineage>
</organism>
<name>A0A7R8V6R3_HERIL</name>
<dbReference type="EMBL" id="LR899015">
    <property type="protein sequence ID" value="CAD7093878.1"/>
    <property type="molecule type" value="Genomic_DNA"/>
</dbReference>
<reference evidence="2 3" key="1">
    <citation type="submission" date="2020-11" db="EMBL/GenBank/DDBJ databases">
        <authorList>
            <person name="Wallbank WR R."/>
            <person name="Pardo Diaz C."/>
            <person name="Kozak K."/>
            <person name="Martin S."/>
            <person name="Jiggins C."/>
            <person name="Moest M."/>
            <person name="Warren A I."/>
            <person name="Generalovic N T."/>
            <person name="Byers J.R.P. K."/>
            <person name="Montejo-Kovacevich G."/>
            <person name="Yen C E."/>
        </authorList>
    </citation>
    <scope>NUCLEOTIDE SEQUENCE [LARGE SCALE GENOMIC DNA]</scope>
</reference>
<accession>A0A7R8V6R3</accession>
<evidence type="ECO:0000313" key="3">
    <source>
        <dbReference type="Proteomes" id="UP000594454"/>
    </source>
</evidence>